<feature type="transmembrane region" description="Helical" evidence="2">
    <location>
        <begin position="70"/>
        <end position="91"/>
    </location>
</feature>
<reference evidence="3 4" key="1">
    <citation type="journal article" date="2015" name="Genome Announc.">
        <title>Complete Genome Sequence of 'Candidatus Liberibacter africanus,' a Bacterium Associated with Citrus Huanglongbing.</title>
        <authorList>
            <person name="Lin H."/>
            <person name="Pietersen G."/>
            <person name="Han C."/>
            <person name="Read D.A."/>
            <person name="Lou B."/>
            <person name="Gupta G."/>
            <person name="Civerolo E.L."/>
        </authorList>
    </citation>
    <scope>NUCLEOTIDE SEQUENCE [LARGE SCALE GENOMIC DNA]</scope>
    <source>
        <strain evidence="3 4">PTSAPSY</strain>
    </source>
</reference>
<keyword evidence="2" id="KW-0812">Transmembrane</keyword>
<evidence type="ECO:0000256" key="1">
    <source>
        <dbReference type="SAM" id="Coils"/>
    </source>
</evidence>
<dbReference type="EMBL" id="CP004021">
    <property type="protein sequence ID" value="AKK20072.1"/>
    <property type="molecule type" value="Genomic_DNA"/>
</dbReference>
<evidence type="ECO:0008006" key="5">
    <source>
        <dbReference type="Google" id="ProtNLM"/>
    </source>
</evidence>
<gene>
    <name evidence="3" type="ORF">G293_02200</name>
</gene>
<keyword evidence="2" id="KW-1133">Transmembrane helix</keyword>
<name>A0A0G3I8K4_LIBAF</name>
<organism evidence="3 4">
    <name type="scientific">Candidatus Liberibacter africanus PTSAPSY</name>
    <dbReference type="NCBI Taxonomy" id="1277257"/>
    <lineage>
        <taxon>Bacteria</taxon>
        <taxon>Pseudomonadati</taxon>
        <taxon>Pseudomonadota</taxon>
        <taxon>Alphaproteobacteria</taxon>
        <taxon>Hyphomicrobiales</taxon>
        <taxon>Rhizobiaceae</taxon>
        <taxon>Liberibacter</taxon>
    </lineage>
</organism>
<accession>A0A0G3I8K4</accession>
<dbReference type="OrthoDB" id="9976348at2"/>
<proteinExistence type="predicted"/>
<dbReference type="PATRIC" id="fig|1277257.4.peg.476"/>
<evidence type="ECO:0000313" key="4">
    <source>
        <dbReference type="Proteomes" id="UP000035503"/>
    </source>
</evidence>
<dbReference type="Proteomes" id="UP000035503">
    <property type="component" value="Chromosome"/>
</dbReference>
<keyword evidence="2" id="KW-0472">Membrane</keyword>
<feature type="coiled-coil region" evidence="1">
    <location>
        <begin position="24"/>
        <end position="54"/>
    </location>
</feature>
<sequence>MCERNYLEENIKQDTYNNYNPPSKEELQQIYEKIEQLEEKIQKNDFKKDLYEQTGTYIEKMSKDLNHNLWIKYSTLVCLAVYSVVLHVSIFSQYKILSEIKELPIYAQFAFVSTTIFSTFLAFSKIIEGTFRTHNERHKHDTLPPNIQQIIQTLKPKD</sequence>
<dbReference type="AlphaFoldDB" id="A0A0G3I8K4"/>
<evidence type="ECO:0000256" key="2">
    <source>
        <dbReference type="SAM" id="Phobius"/>
    </source>
</evidence>
<keyword evidence="1" id="KW-0175">Coiled coil</keyword>
<keyword evidence="4" id="KW-1185">Reference proteome</keyword>
<dbReference type="KEGG" id="lau:G293_02200"/>
<dbReference type="RefSeq" id="WP_047264115.1">
    <property type="nucleotide sequence ID" value="NZ_CP004021.1"/>
</dbReference>
<feature type="transmembrane region" description="Helical" evidence="2">
    <location>
        <begin position="103"/>
        <end position="123"/>
    </location>
</feature>
<protein>
    <recommendedName>
        <fullName evidence="5">Transmembrane protein</fullName>
    </recommendedName>
</protein>
<evidence type="ECO:0000313" key="3">
    <source>
        <dbReference type="EMBL" id="AKK20072.1"/>
    </source>
</evidence>